<dbReference type="InParanoid" id="A0A7R8UXQ2"/>
<gene>
    <name evidence="2" type="ORF">HERILL_LOCUS11534</name>
</gene>
<protein>
    <submittedName>
        <fullName evidence="2">Uncharacterized protein</fullName>
    </submittedName>
</protein>
<keyword evidence="3" id="KW-1185">Reference proteome</keyword>
<evidence type="ECO:0000256" key="1">
    <source>
        <dbReference type="SAM" id="MobiDB-lite"/>
    </source>
</evidence>
<evidence type="ECO:0000313" key="3">
    <source>
        <dbReference type="Proteomes" id="UP000594454"/>
    </source>
</evidence>
<dbReference type="FunCoup" id="A0A7R8UXQ2">
    <property type="interactions" value="3"/>
</dbReference>
<feature type="compositionally biased region" description="Low complexity" evidence="1">
    <location>
        <begin position="134"/>
        <end position="147"/>
    </location>
</feature>
<dbReference type="OrthoDB" id="7782027at2759"/>
<accession>A0A7R8UXQ2</accession>
<dbReference type="Proteomes" id="UP000594454">
    <property type="component" value="Chromosome 4"/>
</dbReference>
<dbReference type="AlphaFoldDB" id="A0A7R8UXQ2"/>
<feature type="region of interest" description="Disordered" evidence="1">
    <location>
        <begin position="214"/>
        <end position="281"/>
    </location>
</feature>
<organism evidence="2 3">
    <name type="scientific">Hermetia illucens</name>
    <name type="common">Black soldier fly</name>
    <dbReference type="NCBI Taxonomy" id="343691"/>
    <lineage>
        <taxon>Eukaryota</taxon>
        <taxon>Metazoa</taxon>
        <taxon>Ecdysozoa</taxon>
        <taxon>Arthropoda</taxon>
        <taxon>Hexapoda</taxon>
        <taxon>Insecta</taxon>
        <taxon>Pterygota</taxon>
        <taxon>Neoptera</taxon>
        <taxon>Endopterygota</taxon>
        <taxon>Diptera</taxon>
        <taxon>Brachycera</taxon>
        <taxon>Stratiomyomorpha</taxon>
        <taxon>Stratiomyidae</taxon>
        <taxon>Hermetiinae</taxon>
        <taxon>Hermetia</taxon>
    </lineage>
</organism>
<dbReference type="EMBL" id="LR899012">
    <property type="protein sequence ID" value="CAD7088948.1"/>
    <property type="molecule type" value="Genomic_DNA"/>
</dbReference>
<feature type="compositionally biased region" description="Polar residues" evidence="1">
    <location>
        <begin position="214"/>
        <end position="230"/>
    </location>
</feature>
<reference evidence="2 3" key="1">
    <citation type="submission" date="2020-11" db="EMBL/GenBank/DDBJ databases">
        <authorList>
            <person name="Wallbank WR R."/>
            <person name="Pardo Diaz C."/>
            <person name="Kozak K."/>
            <person name="Martin S."/>
            <person name="Jiggins C."/>
            <person name="Moest M."/>
            <person name="Warren A I."/>
            <person name="Generalovic N T."/>
            <person name="Byers J.R.P. K."/>
            <person name="Montejo-Kovacevich G."/>
            <person name="Yen C E."/>
        </authorList>
    </citation>
    <scope>NUCLEOTIDE SEQUENCE [LARGE SCALE GENOMIC DNA]</scope>
</reference>
<feature type="compositionally biased region" description="Polar residues" evidence="1">
    <location>
        <begin position="265"/>
        <end position="281"/>
    </location>
</feature>
<name>A0A7R8UXQ2_HERIL</name>
<feature type="region of interest" description="Disordered" evidence="1">
    <location>
        <begin position="107"/>
        <end position="147"/>
    </location>
</feature>
<proteinExistence type="predicted"/>
<evidence type="ECO:0000313" key="2">
    <source>
        <dbReference type="EMBL" id="CAD7088948.1"/>
    </source>
</evidence>
<sequence>MTPNQAVRADPAMLEKTLKEYKNKYINKLNKKREDYRETRRIIPVKNYKHIYVKTLASTMMENRPKLLINRNNLLSEKSPPPSKLLLNHGKPNFTIVKSSKIISPPPTEESIFSGTDLKPSALKRRSPPKVIHSNGSVNGSTNGSASSDEFLRLHKKIGGKNFDEIDNNNVINCPSMNGNPSVAVAKESPHADQHFATLQRNCILTLKHPSETNGFTNKSDIDNQMNGTALKSPTPEKPSTPEKPDFLKQSTPSPVSRSPPPLSKQNSPFNQSMESVTSPSAVNFEQRTVVSFSRDLSVTPNRYPDTVKTTKTVDANGGISESTLGCSAQSPNYEYINCEKKFYLGNNILHSPWIKYWIL</sequence>